<dbReference type="AlphaFoldDB" id="A0A5B7HFE0"/>
<keyword evidence="3" id="KW-1185">Reference proteome</keyword>
<proteinExistence type="predicted"/>
<gene>
    <name evidence="2" type="ORF">E2C01_064104</name>
</gene>
<accession>A0A5B7HFE0</accession>
<protein>
    <submittedName>
        <fullName evidence="2">Uncharacterized protein</fullName>
    </submittedName>
</protein>
<dbReference type="Proteomes" id="UP000324222">
    <property type="component" value="Unassembled WGS sequence"/>
</dbReference>
<sequence length="149" mass="15948">MRQRINLNLKIQQDVLPHRTIEGIKGARWSEAYKARVRSAAGPSSPPSALDPRGPATSPPLPPVGRSIDHPDVTPTGPVSGSLQLPPPHIMSEEGVHACMHQLSNALGLSVPTGIGEVEHQVDLWCPPSAYRYRPPGRGGPVSQKKKAV</sequence>
<evidence type="ECO:0000313" key="3">
    <source>
        <dbReference type="Proteomes" id="UP000324222"/>
    </source>
</evidence>
<dbReference type="EMBL" id="VSRR010030155">
    <property type="protein sequence ID" value="MPC69872.1"/>
    <property type="molecule type" value="Genomic_DNA"/>
</dbReference>
<organism evidence="2 3">
    <name type="scientific">Portunus trituberculatus</name>
    <name type="common">Swimming crab</name>
    <name type="synonym">Neptunus trituberculatus</name>
    <dbReference type="NCBI Taxonomy" id="210409"/>
    <lineage>
        <taxon>Eukaryota</taxon>
        <taxon>Metazoa</taxon>
        <taxon>Ecdysozoa</taxon>
        <taxon>Arthropoda</taxon>
        <taxon>Crustacea</taxon>
        <taxon>Multicrustacea</taxon>
        <taxon>Malacostraca</taxon>
        <taxon>Eumalacostraca</taxon>
        <taxon>Eucarida</taxon>
        <taxon>Decapoda</taxon>
        <taxon>Pleocyemata</taxon>
        <taxon>Brachyura</taxon>
        <taxon>Eubrachyura</taxon>
        <taxon>Portunoidea</taxon>
        <taxon>Portunidae</taxon>
        <taxon>Portuninae</taxon>
        <taxon>Portunus</taxon>
    </lineage>
</organism>
<name>A0A5B7HFE0_PORTR</name>
<feature type="region of interest" description="Disordered" evidence="1">
    <location>
        <begin position="130"/>
        <end position="149"/>
    </location>
</feature>
<evidence type="ECO:0000256" key="1">
    <source>
        <dbReference type="SAM" id="MobiDB-lite"/>
    </source>
</evidence>
<feature type="region of interest" description="Disordered" evidence="1">
    <location>
        <begin position="38"/>
        <end position="91"/>
    </location>
</feature>
<reference evidence="2 3" key="1">
    <citation type="submission" date="2019-05" db="EMBL/GenBank/DDBJ databases">
        <title>Another draft genome of Portunus trituberculatus and its Hox gene families provides insights of decapod evolution.</title>
        <authorList>
            <person name="Jeong J.-H."/>
            <person name="Song I."/>
            <person name="Kim S."/>
            <person name="Choi T."/>
            <person name="Kim D."/>
            <person name="Ryu S."/>
            <person name="Kim W."/>
        </authorList>
    </citation>
    <scope>NUCLEOTIDE SEQUENCE [LARGE SCALE GENOMIC DNA]</scope>
    <source>
        <tissue evidence="2">Muscle</tissue>
    </source>
</reference>
<evidence type="ECO:0000313" key="2">
    <source>
        <dbReference type="EMBL" id="MPC69872.1"/>
    </source>
</evidence>
<comment type="caution">
    <text evidence="2">The sequence shown here is derived from an EMBL/GenBank/DDBJ whole genome shotgun (WGS) entry which is preliminary data.</text>
</comment>